<evidence type="ECO:0000313" key="6">
    <source>
        <dbReference type="EMBL" id="NEW07893.1"/>
    </source>
</evidence>
<dbReference type="InterPro" id="IPR017871">
    <property type="entry name" value="ABC_transporter-like_CS"/>
</dbReference>
<dbReference type="GO" id="GO:0005524">
    <property type="term" value="F:ATP binding"/>
    <property type="evidence" value="ECO:0007669"/>
    <property type="project" value="UniProtKB-KW"/>
</dbReference>
<dbReference type="GO" id="GO:0016887">
    <property type="term" value="F:ATP hydrolysis activity"/>
    <property type="evidence" value="ECO:0007669"/>
    <property type="project" value="InterPro"/>
</dbReference>
<dbReference type="PROSITE" id="PS50893">
    <property type="entry name" value="ABC_TRANSPORTER_2"/>
    <property type="match status" value="1"/>
</dbReference>
<dbReference type="PROSITE" id="PS00211">
    <property type="entry name" value="ABC_TRANSPORTER_1"/>
    <property type="match status" value="1"/>
</dbReference>
<evidence type="ECO:0000259" key="5">
    <source>
        <dbReference type="PROSITE" id="PS50893"/>
    </source>
</evidence>
<dbReference type="InterPro" id="IPR003593">
    <property type="entry name" value="AAA+_ATPase"/>
</dbReference>
<dbReference type="RefSeq" id="WP_163949731.1">
    <property type="nucleotide sequence ID" value="NZ_JAAIKC010000007.1"/>
</dbReference>
<dbReference type="PANTHER" id="PTHR43335:SF4">
    <property type="entry name" value="ABC TRANSPORTER, ATP-BINDING PROTEIN"/>
    <property type="match status" value="1"/>
</dbReference>
<dbReference type="Gene3D" id="3.40.50.300">
    <property type="entry name" value="P-loop containing nucleotide triphosphate hydrolases"/>
    <property type="match status" value="1"/>
</dbReference>
<evidence type="ECO:0000256" key="1">
    <source>
        <dbReference type="ARBA" id="ARBA00005417"/>
    </source>
</evidence>
<evidence type="ECO:0000256" key="3">
    <source>
        <dbReference type="ARBA" id="ARBA00022741"/>
    </source>
</evidence>
<dbReference type="SMART" id="SM00382">
    <property type="entry name" value="AAA"/>
    <property type="match status" value="1"/>
</dbReference>
<dbReference type="AlphaFoldDB" id="A0A6G4A0A3"/>
<reference evidence="6" key="1">
    <citation type="submission" date="2020-02" db="EMBL/GenBank/DDBJ databases">
        <authorList>
            <person name="Shen X.-R."/>
            <person name="Zhang Y.-X."/>
        </authorList>
    </citation>
    <scope>NUCLEOTIDE SEQUENCE</scope>
    <source>
        <strain evidence="6">SYP-B3998</strain>
    </source>
</reference>
<keyword evidence="2" id="KW-0813">Transport</keyword>
<proteinExistence type="inferred from homology"/>
<keyword evidence="3" id="KW-0547">Nucleotide-binding</keyword>
<protein>
    <submittedName>
        <fullName evidence="6">ABC transporter ATP-binding protein</fullName>
    </submittedName>
</protein>
<gene>
    <name evidence="6" type="ORF">GK047_17990</name>
</gene>
<evidence type="ECO:0000256" key="4">
    <source>
        <dbReference type="ARBA" id="ARBA00022840"/>
    </source>
</evidence>
<feature type="domain" description="ABC transporter" evidence="5">
    <location>
        <begin position="4"/>
        <end position="232"/>
    </location>
</feature>
<sequence length="304" mass="33310">MSLLEIRDLTKTIGRRKIVDRLSLDVQQGEIVGLVGPNGAGKTTTIRMMVGLISKSGGHVHINGEDVSKNFEASMKHVGVMVENADMYSYLSGYNNLIHFARMSVGATLERIDEVIALVDLEDSIHKRVATYSLGMKQRLGLAIALVHKPSLLVLDEPTNGLDPNGIRQLREHLINLAKHQGTGVLISSHLMSEMELMCDRIAVLQKGKLLGVQRVSELIGEGVAQVQIEVDRTDLAIPILQVLLAGKEITADHNTLQVSVNKEQIPQISQSLMKAGVNVYGIQMIKKSLEDKFIEITEGSHSD</sequence>
<dbReference type="PANTHER" id="PTHR43335">
    <property type="entry name" value="ABC TRANSPORTER, ATP-BINDING PROTEIN"/>
    <property type="match status" value="1"/>
</dbReference>
<dbReference type="EMBL" id="JAAIKC010000007">
    <property type="protein sequence ID" value="NEW07893.1"/>
    <property type="molecule type" value="Genomic_DNA"/>
</dbReference>
<accession>A0A6G4A0A3</accession>
<dbReference type="Pfam" id="PF00005">
    <property type="entry name" value="ABC_tran"/>
    <property type="match status" value="1"/>
</dbReference>
<comment type="caution">
    <text evidence="6">The sequence shown here is derived from an EMBL/GenBank/DDBJ whole genome shotgun (WGS) entry which is preliminary data.</text>
</comment>
<dbReference type="SUPFAM" id="SSF52540">
    <property type="entry name" value="P-loop containing nucleoside triphosphate hydrolases"/>
    <property type="match status" value="1"/>
</dbReference>
<comment type="similarity">
    <text evidence="1">Belongs to the ABC transporter superfamily.</text>
</comment>
<dbReference type="InterPro" id="IPR027417">
    <property type="entry name" value="P-loop_NTPase"/>
</dbReference>
<evidence type="ECO:0000256" key="2">
    <source>
        <dbReference type="ARBA" id="ARBA00022448"/>
    </source>
</evidence>
<name>A0A6G4A0A3_9BACL</name>
<organism evidence="6">
    <name type="scientific">Paenibacillus sp. SYP-B3998</name>
    <dbReference type="NCBI Taxonomy" id="2678564"/>
    <lineage>
        <taxon>Bacteria</taxon>
        <taxon>Bacillati</taxon>
        <taxon>Bacillota</taxon>
        <taxon>Bacilli</taxon>
        <taxon>Bacillales</taxon>
        <taxon>Paenibacillaceae</taxon>
        <taxon>Paenibacillus</taxon>
    </lineage>
</organism>
<keyword evidence="4 6" id="KW-0067">ATP-binding</keyword>
<dbReference type="InterPro" id="IPR003439">
    <property type="entry name" value="ABC_transporter-like_ATP-bd"/>
</dbReference>